<dbReference type="SUPFAM" id="SSF100879">
    <property type="entry name" value="Lesion bypass DNA polymerase (Y-family), little finger domain"/>
    <property type="match status" value="1"/>
</dbReference>
<dbReference type="InterPro" id="IPR043502">
    <property type="entry name" value="DNA/RNA_pol_sf"/>
</dbReference>
<keyword evidence="7" id="KW-0479">Metal-binding</keyword>
<evidence type="ECO:0000256" key="10">
    <source>
        <dbReference type="ARBA" id="ARBA00022932"/>
    </source>
</evidence>
<dbReference type="OrthoDB" id="1747274at2759"/>
<dbReference type="GO" id="GO:0003887">
    <property type="term" value="F:DNA-directed DNA polymerase activity"/>
    <property type="evidence" value="ECO:0007669"/>
    <property type="project" value="UniProtKB-KW"/>
</dbReference>
<dbReference type="GO" id="GO:0042276">
    <property type="term" value="P:error-prone translesion synthesis"/>
    <property type="evidence" value="ECO:0007669"/>
    <property type="project" value="TreeGrafter"/>
</dbReference>
<evidence type="ECO:0000256" key="12">
    <source>
        <dbReference type="ARBA" id="ARBA00049244"/>
    </source>
</evidence>
<keyword evidence="6" id="KW-0235">DNA replication</keyword>
<dbReference type="CDD" id="cd03586">
    <property type="entry name" value="PolY_Pol_IV_kappa"/>
    <property type="match status" value="1"/>
</dbReference>
<dbReference type="InterPro" id="IPR036775">
    <property type="entry name" value="DNA_pol_Y-fam_lit_finger_sf"/>
</dbReference>
<keyword evidence="11" id="KW-0234">DNA repair</keyword>
<dbReference type="AlphaFoldDB" id="A0A1R2CE77"/>
<evidence type="ECO:0000313" key="15">
    <source>
        <dbReference type="Proteomes" id="UP000187209"/>
    </source>
</evidence>
<keyword evidence="9" id="KW-0460">Magnesium</keyword>
<dbReference type="SUPFAM" id="SSF56672">
    <property type="entry name" value="DNA/RNA polymerases"/>
    <property type="match status" value="1"/>
</dbReference>
<evidence type="ECO:0000256" key="11">
    <source>
        <dbReference type="ARBA" id="ARBA00023204"/>
    </source>
</evidence>
<dbReference type="InterPro" id="IPR017961">
    <property type="entry name" value="DNA_pol_Y-fam_little_finger"/>
</dbReference>
<dbReference type="InterPro" id="IPR043128">
    <property type="entry name" value="Rev_trsase/Diguanyl_cyclase"/>
</dbReference>
<comment type="caution">
    <text evidence="14">The sequence shown here is derived from an EMBL/GenBank/DDBJ whole genome shotgun (WGS) entry which is preliminary data.</text>
</comment>
<dbReference type="GO" id="GO:0046872">
    <property type="term" value="F:metal ion binding"/>
    <property type="evidence" value="ECO:0007669"/>
    <property type="project" value="UniProtKB-KW"/>
</dbReference>
<feature type="domain" description="UmuC" evidence="13">
    <location>
        <begin position="102"/>
        <end position="286"/>
    </location>
</feature>
<organism evidence="14 15">
    <name type="scientific">Stentor coeruleus</name>
    <dbReference type="NCBI Taxonomy" id="5963"/>
    <lineage>
        <taxon>Eukaryota</taxon>
        <taxon>Sar</taxon>
        <taxon>Alveolata</taxon>
        <taxon>Ciliophora</taxon>
        <taxon>Postciliodesmatophora</taxon>
        <taxon>Heterotrichea</taxon>
        <taxon>Heterotrichida</taxon>
        <taxon>Stentoridae</taxon>
        <taxon>Stentor</taxon>
    </lineage>
</organism>
<comment type="similarity">
    <text evidence="1">Belongs to the DNA polymerase type-Y family.</text>
</comment>
<keyword evidence="15" id="KW-1185">Reference proteome</keyword>
<gene>
    <name evidence="14" type="ORF">SteCoe_11004</name>
</gene>
<evidence type="ECO:0000259" key="13">
    <source>
        <dbReference type="PROSITE" id="PS50173"/>
    </source>
</evidence>
<evidence type="ECO:0000256" key="6">
    <source>
        <dbReference type="ARBA" id="ARBA00022705"/>
    </source>
</evidence>
<evidence type="ECO:0000256" key="7">
    <source>
        <dbReference type="ARBA" id="ARBA00022723"/>
    </source>
</evidence>
<dbReference type="GO" id="GO:0005634">
    <property type="term" value="C:nucleus"/>
    <property type="evidence" value="ECO:0007669"/>
    <property type="project" value="TreeGrafter"/>
</dbReference>
<keyword evidence="8" id="KW-0227">DNA damage</keyword>
<keyword evidence="4" id="KW-0808">Transferase</keyword>
<dbReference type="PANTHER" id="PTHR11076:SF33">
    <property type="entry name" value="DNA POLYMERASE KAPPA"/>
    <property type="match status" value="1"/>
</dbReference>
<dbReference type="InterPro" id="IPR022880">
    <property type="entry name" value="DNApol_IV"/>
</dbReference>
<evidence type="ECO:0000256" key="3">
    <source>
        <dbReference type="ARBA" id="ARBA00016178"/>
    </source>
</evidence>
<dbReference type="NCBIfam" id="NF002677">
    <property type="entry name" value="PRK02406.1"/>
    <property type="match status" value="1"/>
</dbReference>
<dbReference type="GO" id="GO:0006281">
    <property type="term" value="P:DNA repair"/>
    <property type="evidence" value="ECO:0007669"/>
    <property type="project" value="UniProtKB-KW"/>
</dbReference>
<proteinExistence type="inferred from homology"/>
<dbReference type="EC" id="2.7.7.7" evidence="2"/>
<evidence type="ECO:0000256" key="2">
    <source>
        <dbReference type="ARBA" id="ARBA00012417"/>
    </source>
</evidence>
<dbReference type="Pfam" id="PF00817">
    <property type="entry name" value="IMS"/>
    <property type="match status" value="1"/>
</dbReference>
<evidence type="ECO:0000256" key="5">
    <source>
        <dbReference type="ARBA" id="ARBA00022695"/>
    </source>
</evidence>
<evidence type="ECO:0000256" key="1">
    <source>
        <dbReference type="ARBA" id="ARBA00010945"/>
    </source>
</evidence>
<evidence type="ECO:0000256" key="4">
    <source>
        <dbReference type="ARBA" id="ARBA00022679"/>
    </source>
</evidence>
<keyword evidence="5" id="KW-0548">Nucleotidyltransferase</keyword>
<dbReference type="InterPro" id="IPR050116">
    <property type="entry name" value="DNA_polymerase-Y"/>
</dbReference>
<accession>A0A1R2CE77</accession>
<dbReference type="Gene3D" id="3.30.1490.100">
    <property type="entry name" value="DNA polymerase, Y-family, little finger domain"/>
    <property type="match status" value="1"/>
</dbReference>
<dbReference type="GO" id="GO:0006260">
    <property type="term" value="P:DNA replication"/>
    <property type="evidence" value="ECO:0007669"/>
    <property type="project" value="UniProtKB-KW"/>
</dbReference>
<dbReference type="Gene3D" id="3.30.70.270">
    <property type="match status" value="1"/>
</dbReference>
<dbReference type="PROSITE" id="PS50173">
    <property type="entry name" value="UMUC"/>
    <property type="match status" value="1"/>
</dbReference>
<evidence type="ECO:0000313" key="14">
    <source>
        <dbReference type="EMBL" id="OMJ87318.1"/>
    </source>
</evidence>
<reference evidence="14 15" key="1">
    <citation type="submission" date="2016-11" db="EMBL/GenBank/DDBJ databases">
        <title>The macronuclear genome of Stentor coeruleus: a giant cell with tiny introns.</title>
        <authorList>
            <person name="Slabodnick M."/>
            <person name="Ruby J.G."/>
            <person name="Reiff S.B."/>
            <person name="Swart E.C."/>
            <person name="Gosai S."/>
            <person name="Prabakaran S."/>
            <person name="Witkowska E."/>
            <person name="Larue G.E."/>
            <person name="Fisher S."/>
            <person name="Freeman R.M."/>
            <person name="Gunawardena J."/>
            <person name="Chu W."/>
            <person name="Stover N.A."/>
            <person name="Gregory B.D."/>
            <person name="Nowacki M."/>
            <person name="Derisi J."/>
            <person name="Roy S.W."/>
            <person name="Marshall W.F."/>
            <person name="Sood P."/>
        </authorList>
    </citation>
    <scope>NUCLEOTIDE SEQUENCE [LARGE SCALE GENOMIC DNA]</scope>
    <source>
        <strain evidence="14">WM001</strain>
    </source>
</reference>
<dbReference type="Gene3D" id="3.40.1170.60">
    <property type="match status" value="1"/>
</dbReference>
<dbReference type="InterPro" id="IPR001126">
    <property type="entry name" value="UmuC"/>
</dbReference>
<keyword evidence="10" id="KW-0239">DNA-directed DNA polymerase</keyword>
<evidence type="ECO:0000256" key="8">
    <source>
        <dbReference type="ARBA" id="ARBA00022763"/>
    </source>
</evidence>
<dbReference type="FunFam" id="3.30.1490.100:FF:000004">
    <property type="entry name" value="DNA polymerase IV"/>
    <property type="match status" value="1"/>
</dbReference>
<comment type="catalytic activity">
    <reaction evidence="12">
        <text>DNA(n) + a 2'-deoxyribonucleoside 5'-triphosphate = DNA(n+1) + diphosphate</text>
        <dbReference type="Rhea" id="RHEA:22508"/>
        <dbReference type="Rhea" id="RHEA-COMP:17339"/>
        <dbReference type="Rhea" id="RHEA-COMP:17340"/>
        <dbReference type="ChEBI" id="CHEBI:33019"/>
        <dbReference type="ChEBI" id="CHEBI:61560"/>
        <dbReference type="ChEBI" id="CHEBI:173112"/>
        <dbReference type="EC" id="2.7.7.7"/>
    </reaction>
</comment>
<name>A0A1R2CE77_9CILI</name>
<dbReference type="InterPro" id="IPR024728">
    <property type="entry name" value="PolY_HhH_motif"/>
</dbReference>
<dbReference type="Gene3D" id="1.10.150.810">
    <property type="match status" value="2"/>
</dbReference>
<dbReference type="Pfam" id="PF11799">
    <property type="entry name" value="IMS_C"/>
    <property type="match status" value="1"/>
</dbReference>
<dbReference type="PANTHER" id="PTHR11076">
    <property type="entry name" value="DNA REPAIR POLYMERASE UMUC / TRANSFERASE FAMILY MEMBER"/>
    <property type="match status" value="1"/>
</dbReference>
<dbReference type="Proteomes" id="UP000187209">
    <property type="component" value="Unassembled WGS sequence"/>
</dbReference>
<sequence length="527" mass="60885">MSKEHKDNENKGLLCNFTHEKAGMQGLDREKINKIIHDTSVNTEFFKREQEHIAIVEEKARSMKNRISESLSKGPDFIREINEEIYKIIQEIESERHLSETWIHVDMDMFYASVEIRDNPELADKPVAVGGNSMIATANYIARRYGIRSAMPGFIGKKLCEELVFVKPNFSKYREEGEKIREIFRDFDPDFESMGLDEGNLRVTEYLINNEMNHDEGRQELARIIRQRIKDKTQLPASAGIACNRSLAKIATDMGKPNGQYFIPFDKEQIIEIMSKMNVRKIPGVGKVLEKTLNELGVVTCKDILQKKYELYIAFQAGSFKFLASAALGVGSCYHHETREEQKSISLSRTFASTNNIEEINKYIAEFSREISEQLDEKNAQIKTVSVSLKTYKFEPKSKSETLGRYIYKELDIYEIAIKLYNELAIKEKIRHVGVRVANIIYRRTGAIDDIIEKVSKDPTPKQSSIKCFSQQCPVCNKVFMYTEKRMEIHLKQCLEEQSQKFQPKVVKKQKNAPQPTITLDCFYKKK</sequence>
<dbReference type="Pfam" id="PF11798">
    <property type="entry name" value="IMS_HHH"/>
    <property type="match status" value="1"/>
</dbReference>
<dbReference type="EMBL" id="MPUH01000180">
    <property type="protein sequence ID" value="OMJ87318.1"/>
    <property type="molecule type" value="Genomic_DNA"/>
</dbReference>
<dbReference type="GO" id="GO:0003684">
    <property type="term" value="F:damaged DNA binding"/>
    <property type="evidence" value="ECO:0007669"/>
    <property type="project" value="InterPro"/>
</dbReference>
<protein>
    <recommendedName>
        <fullName evidence="3">DNA polymerase kappa</fullName>
        <ecNumber evidence="2">2.7.7.7</ecNumber>
    </recommendedName>
</protein>
<evidence type="ECO:0000256" key="9">
    <source>
        <dbReference type="ARBA" id="ARBA00022842"/>
    </source>
</evidence>